<proteinExistence type="predicted"/>
<dbReference type="Proteomes" id="UP000605990">
    <property type="component" value="Unassembled WGS sequence"/>
</dbReference>
<dbReference type="SUPFAM" id="SSF49265">
    <property type="entry name" value="Fibronectin type III"/>
    <property type="match status" value="1"/>
</dbReference>
<keyword evidence="2" id="KW-1185">Reference proteome</keyword>
<evidence type="ECO:0008006" key="3">
    <source>
        <dbReference type="Google" id="ProtNLM"/>
    </source>
</evidence>
<reference evidence="1 2" key="1">
    <citation type="submission" date="2020-08" db="EMBL/GenBank/DDBJ databases">
        <title>Description of novel Flavobacterium F-408 isolate.</title>
        <authorList>
            <person name="Saticioglu I.B."/>
            <person name="Duman M."/>
            <person name="Altun S."/>
        </authorList>
    </citation>
    <scope>NUCLEOTIDE SEQUENCE [LARGE SCALE GENOMIC DNA]</scope>
    <source>
        <strain evidence="1 2">F-408</strain>
    </source>
</reference>
<comment type="caution">
    <text evidence="1">The sequence shown here is derived from an EMBL/GenBank/DDBJ whole genome shotgun (WGS) entry which is preliminary data.</text>
</comment>
<evidence type="ECO:0000313" key="2">
    <source>
        <dbReference type="Proteomes" id="UP000605990"/>
    </source>
</evidence>
<dbReference type="EMBL" id="JACRUN010000001">
    <property type="protein sequence ID" value="MBC5833594.1"/>
    <property type="molecule type" value="Genomic_DNA"/>
</dbReference>
<gene>
    <name evidence="1" type="ORF">H8R27_01725</name>
</gene>
<organism evidence="1 2">
    <name type="scientific">Flavobacterium bernardetii</name>
    <dbReference type="NCBI Taxonomy" id="2813823"/>
    <lineage>
        <taxon>Bacteria</taxon>
        <taxon>Pseudomonadati</taxon>
        <taxon>Bacteroidota</taxon>
        <taxon>Flavobacteriia</taxon>
        <taxon>Flavobacteriales</taxon>
        <taxon>Flavobacteriaceae</taxon>
        <taxon>Flavobacterium</taxon>
    </lineage>
</organism>
<dbReference type="InterPro" id="IPR036116">
    <property type="entry name" value="FN3_sf"/>
</dbReference>
<name>A0ABR7IUY3_9FLAO</name>
<dbReference type="PROSITE" id="PS51257">
    <property type="entry name" value="PROKAR_LIPOPROTEIN"/>
    <property type="match status" value="1"/>
</dbReference>
<dbReference type="RefSeq" id="WP_166124838.1">
    <property type="nucleotide sequence ID" value="NZ_JAANOQ010000001.1"/>
</dbReference>
<sequence>MKTIKNLLSIFVFITSLTFVSCTDEPIEPSLLNENPDLSELLPIITTTTVTNTVSTSAVSGGTITTDGGYAITAKGVVYGIAHNPTLSDSKTNDGIGSTNFVSVMNNLTPATVYYIRAYATNTHGTSYGNEVVITTEAASHLPVLTSAAITNNIYPRATTGGDVTANGGSAVISRGVVWGTTANPTVPSTNKTIDGLGIGAFVSTIANLNVAPGSTVYLRAYATNAYGTAYGNEITFTAALDLADYSPAIMSANINGVQFDNMKPYLYDQTGIDVQVLNNSATIGAPRYLKIQGVTNDNLNSLTEISLYIPNNHWAVGTYPLTEKTNLTTSLLSQAQVDLPNVAGSPVATITAGSFTITEFNITTRRIKGTFTLSYTTNLNPGVTYQITTGTINYGLDASYIQ</sequence>
<evidence type="ECO:0000313" key="1">
    <source>
        <dbReference type="EMBL" id="MBC5833594.1"/>
    </source>
</evidence>
<protein>
    <recommendedName>
        <fullName evidence="3">Fibronectin type-III domain-containing protein</fullName>
    </recommendedName>
</protein>
<accession>A0ABR7IUY3</accession>